<proteinExistence type="predicted"/>
<accession>A0A170VAW1</accession>
<evidence type="ECO:0000313" key="1">
    <source>
        <dbReference type="EMBL" id="JAR96496.1"/>
    </source>
</evidence>
<keyword evidence="1" id="KW-0695">RNA-directed DNA polymerase</keyword>
<dbReference type="EMBL" id="GEMB01006865">
    <property type="protein sequence ID" value="JAR96496.1"/>
    <property type="molecule type" value="Transcribed_RNA"/>
</dbReference>
<reference evidence="1" key="1">
    <citation type="submission" date="2016-04" db="EMBL/GenBank/DDBJ databases">
        <authorList>
            <person name="Calderon-Fernandez G.M.Sr."/>
        </authorList>
    </citation>
    <scope>NUCLEOTIDE SEQUENCE</scope>
    <source>
        <strain evidence="1">Int1</strain>
        <tissue evidence="1">Integument</tissue>
    </source>
</reference>
<reference evidence="1" key="2">
    <citation type="journal article" date="2017" name="J. Med. Entomol.">
        <title>Transcriptome Analysis of the Triatoma infestans (Hemiptera: Reduviidae) Integument.</title>
        <authorList>
            <person name="Calderon-Fernandez G.M."/>
            <person name="Moriconi D.E."/>
            <person name="Dulbecco A.B."/>
            <person name="Juarez M.P."/>
        </authorList>
    </citation>
    <scope>NUCLEOTIDE SEQUENCE</scope>
    <source>
        <strain evidence="1">Int1</strain>
        <tissue evidence="1">Integument</tissue>
    </source>
</reference>
<name>A0A170VAW1_TRIIF</name>
<sequence length="96" mass="10998">MTRIVDDITQNIHCKKHTGKILLDIDKAFDTVWHTGLLFRVIEYNFPLYLTKLLHSYIVNRKFYNQLNTASSDSYPISASVPQVLSRLPSSSSPTL</sequence>
<organism evidence="1">
    <name type="scientific">Triatoma infestans</name>
    <name type="common">Assassin bug</name>
    <dbReference type="NCBI Taxonomy" id="30076"/>
    <lineage>
        <taxon>Eukaryota</taxon>
        <taxon>Metazoa</taxon>
        <taxon>Ecdysozoa</taxon>
        <taxon>Arthropoda</taxon>
        <taxon>Hexapoda</taxon>
        <taxon>Insecta</taxon>
        <taxon>Pterygota</taxon>
        <taxon>Neoptera</taxon>
        <taxon>Paraneoptera</taxon>
        <taxon>Hemiptera</taxon>
        <taxon>Heteroptera</taxon>
        <taxon>Panheteroptera</taxon>
        <taxon>Cimicomorpha</taxon>
        <taxon>Reduviidae</taxon>
        <taxon>Triatominae</taxon>
        <taxon>Triatoma</taxon>
    </lineage>
</organism>
<dbReference type="AlphaFoldDB" id="A0A170VAW1"/>
<keyword evidence="1" id="KW-0808">Transferase</keyword>
<dbReference type="GO" id="GO:0003964">
    <property type="term" value="F:RNA-directed DNA polymerase activity"/>
    <property type="evidence" value="ECO:0007669"/>
    <property type="project" value="UniProtKB-KW"/>
</dbReference>
<feature type="non-terminal residue" evidence="1">
    <location>
        <position position="96"/>
    </location>
</feature>
<keyword evidence="1" id="KW-0548">Nucleotidyltransferase</keyword>
<protein>
    <submittedName>
        <fullName evidence="1">Reverse transcriptase</fullName>
    </submittedName>
</protein>